<feature type="compositionally biased region" description="Basic residues" evidence="1">
    <location>
        <begin position="479"/>
        <end position="489"/>
    </location>
</feature>
<feature type="region of interest" description="Disordered" evidence="1">
    <location>
        <begin position="474"/>
        <end position="495"/>
    </location>
</feature>
<feature type="region of interest" description="Disordered" evidence="1">
    <location>
        <begin position="46"/>
        <end position="185"/>
    </location>
</feature>
<evidence type="ECO:0000313" key="4">
    <source>
        <dbReference type="Proteomes" id="UP001303160"/>
    </source>
</evidence>
<name>A0AAN6XES2_9PEZI</name>
<dbReference type="EMBL" id="MU863934">
    <property type="protein sequence ID" value="KAK4199305.1"/>
    <property type="molecule type" value="Genomic_DNA"/>
</dbReference>
<feature type="compositionally biased region" description="Basic and acidic residues" evidence="1">
    <location>
        <begin position="204"/>
        <end position="230"/>
    </location>
</feature>
<sequence>MAHRTSAPDLVRERPDRFERGRFEYERDRDRFSELRERFEDDDDYVYERERRMSSRPAPRERAPSVDRRSRAPYDDDETMIRERRRVIYDDEQPRSILRRRPSPESEVERRSVVIDKEIRYRSPSPAPRPGRLLRRQSSLDTFDRRPRGYYEREEYGPPARRQDHSVPPYAESHRPLPRSRALPPPRVYAEREYYDEIHVDDHYHDHPGRVHEREVIHTRLRSRSRESRTRSRRGRSRSSSRSSSSSSSGGTSLTARSEYPKKGKTRIPARLVSKRALIELGYPFVEEGNTIIVQKALGQKNIDDLLKLSDDYKKSMPAPLLSYPDKKVTFPGELEILAARSSAGDIIEERRTEIVEYHSTAPPPAVHYHHQHPPAPAGNGPIIINAQPAPAPAPPVEVVKTTMIREQSPARSYTTTSYGTTTSYDTSLTSRGLPTVVVDARPREVALVEPPRDTWRYDENEDLRSEIRHLERQLARRERSKSRHSRHGSRGDLVRAERLSTGELVLYEEQIETIEEPARGGVRIEKDKRGRMSISVPRNR</sequence>
<reference evidence="3" key="1">
    <citation type="journal article" date="2023" name="Mol. Phylogenet. Evol.">
        <title>Genome-scale phylogeny and comparative genomics of the fungal order Sordariales.</title>
        <authorList>
            <person name="Hensen N."/>
            <person name="Bonometti L."/>
            <person name="Westerberg I."/>
            <person name="Brannstrom I.O."/>
            <person name="Guillou S."/>
            <person name="Cros-Aarteil S."/>
            <person name="Calhoun S."/>
            <person name="Haridas S."/>
            <person name="Kuo A."/>
            <person name="Mondo S."/>
            <person name="Pangilinan J."/>
            <person name="Riley R."/>
            <person name="LaButti K."/>
            <person name="Andreopoulos B."/>
            <person name="Lipzen A."/>
            <person name="Chen C."/>
            <person name="Yan M."/>
            <person name="Daum C."/>
            <person name="Ng V."/>
            <person name="Clum A."/>
            <person name="Steindorff A."/>
            <person name="Ohm R.A."/>
            <person name="Martin F."/>
            <person name="Silar P."/>
            <person name="Natvig D.O."/>
            <person name="Lalanne C."/>
            <person name="Gautier V."/>
            <person name="Ament-Velasquez S.L."/>
            <person name="Kruys A."/>
            <person name="Hutchinson M.I."/>
            <person name="Powell A.J."/>
            <person name="Barry K."/>
            <person name="Miller A.N."/>
            <person name="Grigoriev I.V."/>
            <person name="Debuchy R."/>
            <person name="Gladieux P."/>
            <person name="Hiltunen Thoren M."/>
            <person name="Johannesson H."/>
        </authorList>
    </citation>
    <scope>NUCLEOTIDE SEQUENCE</scope>
    <source>
        <strain evidence="3">CBS 315.58</strain>
    </source>
</reference>
<feature type="region of interest" description="Disordered" evidence="1">
    <location>
        <begin position="408"/>
        <end position="429"/>
    </location>
</feature>
<feature type="region of interest" description="Disordered" evidence="1">
    <location>
        <begin position="204"/>
        <end position="266"/>
    </location>
</feature>
<feature type="domain" description="DUF8035" evidence="2">
    <location>
        <begin position="262"/>
        <end position="315"/>
    </location>
</feature>
<dbReference type="AlphaFoldDB" id="A0AAN6XES2"/>
<gene>
    <name evidence="3" type="ORF">QBC40DRAFT_255240</name>
</gene>
<dbReference type="Pfam" id="PF26118">
    <property type="entry name" value="DUF8035"/>
    <property type="match status" value="1"/>
</dbReference>
<accession>A0AAN6XES2</accession>
<comment type="caution">
    <text evidence="3">The sequence shown here is derived from an EMBL/GenBank/DDBJ whole genome shotgun (WGS) entry which is preliminary data.</text>
</comment>
<feature type="compositionally biased region" description="Low complexity" evidence="1">
    <location>
        <begin position="240"/>
        <end position="258"/>
    </location>
</feature>
<organism evidence="3 4">
    <name type="scientific">Triangularia verruculosa</name>
    <dbReference type="NCBI Taxonomy" id="2587418"/>
    <lineage>
        <taxon>Eukaryota</taxon>
        <taxon>Fungi</taxon>
        <taxon>Dikarya</taxon>
        <taxon>Ascomycota</taxon>
        <taxon>Pezizomycotina</taxon>
        <taxon>Sordariomycetes</taxon>
        <taxon>Sordariomycetidae</taxon>
        <taxon>Sordariales</taxon>
        <taxon>Podosporaceae</taxon>
        <taxon>Triangularia</taxon>
    </lineage>
</organism>
<evidence type="ECO:0000259" key="2">
    <source>
        <dbReference type="Pfam" id="PF26118"/>
    </source>
</evidence>
<keyword evidence="4" id="KW-1185">Reference proteome</keyword>
<evidence type="ECO:0000313" key="3">
    <source>
        <dbReference type="EMBL" id="KAK4199305.1"/>
    </source>
</evidence>
<dbReference type="InterPro" id="IPR058348">
    <property type="entry name" value="DUF8035"/>
</dbReference>
<feature type="compositionally biased region" description="Basic and acidic residues" evidence="1">
    <location>
        <begin position="46"/>
        <end position="94"/>
    </location>
</feature>
<feature type="compositionally biased region" description="Basic and acidic residues" evidence="1">
    <location>
        <begin position="102"/>
        <end position="121"/>
    </location>
</feature>
<feature type="compositionally biased region" description="Basic and acidic residues" evidence="1">
    <location>
        <begin position="142"/>
        <end position="165"/>
    </location>
</feature>
<evidence type="ECO:0000256" key="1">
    <source>
        <dbReference type="SAM" id="MobiDB-lite"/>
    </source>
</evidence>
<feature type="compositionally biased region" description="Low complexity" evidence="1">
    <location>
        <begin position="413"/>
        <end position="429"/>
    </location>
</feature>
<dbReference type="Proteomes" id="UP001303160">
    <property type="component" value="Unassembled WGS sequence"/>
</dbReference>
<protein>
    <recommendedName>
        <fullName evidence="2">DUF8035 domain-containing protein</fullName>
    </recommendedName>
</protein>
<reference evidence="3" key="2">
    <citation type="submission" date="2023-05" db="EMBL/GenBank/DDBJ databases">
        <authorList>
            <consortium name="Lawrence Berkeley National Laboratory"/>
            <person name="Steindorff A."/>
            <person name="Hensen N."/>
            <person name="Bonometti L."/>
            <person name="Westerberg I."/>
            <person name="Brannstrom I.O."/>
            <person name="Guillou S."/>
            <person name="Cros-Aarteil S."/>
            <person name="Calhoun S."/>
            <person name="Haridas S."/>
            <person name="Kuo A."/>
            <person name="Mondo S."/>
            <person name="Pangilinan J."/>
            <person name="Riley R."/>
            <person name="Labutti K."/>
            <person name="Andreopoulos B."/>
            <person name="Lipzen A."/>
            <person name="Chen C."/>
            <person name="Yanf M."/>
            <person name="Daum C."/>
            <person name="Ng V."/>
            <person name="Clum A."/>
            <person name="Ohm R."/>
            <person name="Martin F."/>
            <person name="Silar P."/>
            <person name="Natvig D."/>
            <person name="Lalanne C."/>
            <person name="Gautier V."/>
            <person name="Ament-Velasquez S.L."/>
            <person name="Kruys A."/>
            <person name="Hutchinson M.I."/>
            <person name="Powell A.J."/>
            <person name="Barry K."/>
            <person name="Miller A.N."/>
            <person name="Grigoriev I.V."/>
            <person name="Debuchy R."/>
            <person name="Gladieux P."/>
            <person name="Thoren M.H."/>
            <person name="Johannesson H."/>
        </authorList>
    </citation>
    <scope>NUCLEOTIDE SEQUENCE</scope>
    <source>
        <strain evidence="3">CBS 315.58</strain>
    </source>
</reference>
<proteinExistence type="predicted"/>